<proteinExistence type="predicted"/>
<evidence type="ECO:0000313" key="2">
    <source>
        <dbReference type="EnsemblPlants" id="Kaladp0024s0209.1.v1.1.CDS.1"/>
    </source>
</evidence>
<sequence length="57" mass="6402">MLHGNGIRLPHHRTGPVRKPQTRPDSSDDFLSSVNLPNSAVSESQTHQFLKSILYFS</sequence>
<feature type="region of interest" description="Disordered" evidence="1">
    <location>
        <begin position="1"/>
        <end position="31"/>
    </location>
</feature>
<evidence type="ECO:0000256" key="1">
    <source>
        <dbReference type="SAM" id="MobiDB-lite"/>
    </source>
</evidence>
<dbReference type="EnsemblPlants" id="Kaladp0024s0209.1.v1.1">
    <property type="protein sequence ID" value="Kaladp0024s0209.1.v1.1.CDS.1"/>
    <property type="gene ID" value="Kaladp0024s0209.v1.1"/>
</dbReference>
<dbReference type="Gramene" id="Kaladp0024s0209.1.v1.1">
    <property type="protein sequence ID" value="Kaladp0024s0209.1.v1.1.CDS.1"/>
    <property type="gene ID" value="Kaladp0024s0209.v1.1"/>
</dbReference>
<reference evidence="2" key="1">
    <citation type="submission" date="2021-01" db="UniProtKB">
        <authorList>
            <consortium name="EnsemblPlants"/>
        </authorList>
    </citation>
    <scope>IDENTIFICATION</scope>
</reference>
<dbReference type="Proteomes" id="UP000594263">
    <property type="component" value="Unplaced"/>
</dbReference>
<protein>
    <submittedName>
        <fullName evidence="2">Uncharacterized protein</fullName>
    </submittedName>
</protein>
<accession>A0A7N0ZSC3</accession>
<dbReference type="AlphaFoldDB" id="A0A7N0ZSC3"/>
<organism evidence="2 3">
    <name type="scientific">Kalanchoe fedtschenkoi</name>
    <name type="common">Lavender scallops</name>
    <name type="synonym">South American air plant</name>
    <dbReference type="NCBI Taxonomy" id="63787"/>
    <lineage>
        <taxon>Eukaryota</taxon>
        <taxon>Viridiplantae</taxon>
        <taxon>Streptophyta</taxon>
        <taxon>Embryophyta</taxon>
        <taxon>Tracheophyta</taxon>
        <taxon>Spermatophyta</taxon>
        <taxon>Magnoliopsida</taxon>
        <taxon>eudicotyledons</taxon>
        <taxon>Gunneridae</taxon>
        <taxon>Pentapetalae</taxon>
        <taxon>Saxifragales</taxon>
        <taxon>Crassulaceae</taxon>
        <taxon>Kalanchoe</taxon>
    </lineage>
</organism>
<keyword evidence="3" id="KW-1185">Reference proteome</keyword>
<name>A0A7N0ZSC3_KALFE</name>
<evidence type="ECO:0000313" key="3">
    <source>
        <dbReference type="Proteomes" id="UP000594263"/>
    </source>
</evidence>